<sequence length="271" mass="29396">MKDKKVVIITGAAGGIGSATAARFAEENYRLVLSDIAEDPLNALVEELKNRYDAECLPIPGDLAEIPYLEQLVDQPLERFGQIDVLVNNAAWRTLETLRTMTLETWEKTLRVCLTAPVFLTKQVAQVMEKQEQGGVVVNLSSVMADRPSGCGPAYIAAKGALESLTAELAITYGRSGIRVVGVAPGYIDTELSNDYTDPEGENISDTLTRALTDFIPLGRGGQAREVAEAIVWLSSPQASYISGTTLTIDGGFKPNFNNYSTKRTQFPDAF</sequence>
<proteinExistence type="inferred from homology"/>
<dbReference type="FunFam" id="3.40.50.720:FF:000084">
    <property type="entry name" value="Short-chain dehydrogenase reductase"/>
    <property type="match status" value="1"/>
</dbReference>
<dbReference type="RefSeq" id="WP_111630648.1">
    <property type="nucleotide sequence ID" value="NZ_QLMC01000006.1"/>
</dbReference>
<organism evidence="3 4">
    <name type="scientific">Larkinella arboricola</name>
    <dbReference type="NCBI Taxonomy" id="643671"/>
    <lineage>
        <taxon>Bacteria</taxon>
        <taxon>Pseudomonadati</taxon>
        <taxon>Bacteroidota</taxon>
        <taxon>Cytophagia</taxon>
        <taxon>Cytophagales</taxon>
        <taxon>Spirosomataceae</taxon>
        <taxon>Larkinella</taxon>
    </lineage>
</organism>
<protein>
    <submittedName>
        <fullName evidence="3">NAD(P)-dependent dehydrogenase (Short-subunit alcohol dehydrogenase family)</fullName>
    </submittedName>
</protein>
<dbReference type="AlphaFoldDB" id="A0A327WND7"/>
<evidence type="ECO:0000313" key="3">
    <source>
        <dbReference type="EMBL" id="RAJ93115.1"/>
    </source>
</evidence>
<comment type="similarity">
    <text evidence="1">Belongs to the short-chain dehydrogenases/reductases (SDR) family.</text>
</comment>
<dbReference type="EMBL" id="QLMC01000006">
    <property type="protein sequence ID" value="RAJ93115.1"/>
    <property type="molecule type" value="Genomic_DNA"/>
</dbReference>
<dbReference type="CDD" id="cd05233">
    <property type="entry name" value="SDR_c"/>
    <property type="match status" value="1"/>
</dbReference>
<evidence type="ECO:0000313" key="4">
    <source>
        <dbReference type="Proteomes" id="UP000248790"/>
    </source>
</evidence>
<dbReference type="InterPro" id="IPR002347">
    <property type="entry name" value="SDR_fam"/>
</dbReference>
<dbReference type="OrthoDB" id="9804104at2"/>
<dbReference type="Gene3D" id="3.40.50.720">
    <property type="entry name" value="NAD(P)-binding Rossmann-like Domain"/>
    <property type="match status" value="1"/>
</dbReference>
<dbReference type="SUPFAM" id="SSF51735">
    <property type="entry name" value="NAD(P)-binding Rossmann-fold domains"/>
    <property type="match status" value="1"/>
</dbReference>
<evidence type="ECO:0000256" key="1">
    <source>
        <dbReference type="ARBA" id="ARBA00006484"/>
    </source>
</evidence>
<evidence type="ECO:0000256" key="2">
    <source>
        <dbReference type="ARBA" id="ARBA00023002"/>
    </source>
</evidence>
<dbReference type="Pfam" id="PF13561">
    <property type="entry name" value="adh_short_C2"/>
    <property type="match status" value="1"/>
</dbReference>
<gene>
    <name evidence="3" type="ORF">LX87_04627</name>
</gene>
<keyword evidence="2" id="KW-0560">Oxidoreductase</keyword>
<dbReference type="GO" id="GO:0016491">
    <property type="term" value="F:oxidoreductase activity"/>
    <property type="evidence" value="ECO:0007669"/>
    <property type="project" value="UniProtKB-KW"/>
</dbReference>
<dbReference type="PANTHER" id="PTHR43639:SF1">
    <property type="entry name" value="SHORT-CHAIN DEHYDROGENASE_REDUCTASE FAMILY PROTEIN"/>
    <property type="match status" value="1"/>
</dbReference>
<dbReference type="Proteomes" id="UP000248790">
    <property type="component" value="Unassembled WGS sequence"/>
</dbReference>
<dbReference type="PANTHER" id="PTHR43639">
    <property type="entry name" value="OXIDOREDUCTASE, SHORT-CHAIN DEHYDROGENASE/REDUCTASE FAMILY (AFU_ORTHOLOGUE AFUA_5G02870)"/>
    <property type="match status" value="1"/>
</dbReference>
<comment type="caution">
    <text evidence="3">The sequence shown here is derived from an EMBL/GenBank/DDBJ whole genome shotgun (WGS) entry which is preliminary data.</text>
</comment>
<dbReference type="PRINTS" id="PR00081">
    <property type="entry name" value="GDHRDH"/>
</dbReference>
<keyword evidence="4" id="KW-1185">Reference proteome</keyword>
<dbReference type="InterPro" id="IPR036291">
    <property type="entry name" value="NAD(P)-bd_dom_sf"/>
</dbReference>
<reference evidence="3 4" key="1">
    <citation type="submission" date="2018-06" db="EMBL/GenBank/DDBJ databases">
        <title>Genomic Encyclopedia of Archaeal and Bacterial Type Strains, Phase II (KMG-II): from individual species to whole genera.</title>
        <authorList>
            <person name="Goeker M."/>
        </authorList>
    </citation>
    <scope>NUCLEOTIDE SEQUENCE [LARGE SCALE GENOMIC DNA]</scope>
    <source>
        <strain evidence="3 4">DSM 21851</strain>
    </source>
</reference>
<accession>A0A327WND7</accession>
<name>A0A327WND7_LARAB</name>
<dbReference type="PRINTS" id="PR00080">
    <property type="entry name" value="SDRFAMILY"/>
</dbReference>